<dbReference type="EMBL" id="JAKWBI020000419">
    <property type="protein sequence ID" value="KAJ2895198.1"/>
    <property type="molecule type" value="Genomic_DNA"/>
</dbReference>
<accession>A0AAD5WQ53</accession>
<reference evidence="1" key="1">
    <citation type="submission" date="2022-07" db="EMBL/GenBank/DDBJ databases">
        <title>Draft genome sequence of Zalerion maritima ATCC 34329, a (micro)plastics degrading marine fungus.</title>
        <authorList>
            <person name="Paco A."/>
            <person name="Goncalves M.F.M."/>
            <person name="Rocha-Santos T.A.P."/>
            <person name="Alves A."/>
        </authorList>
    </citation>
    <scope>NUCLEOTIDE SEQUENCE</scope>
    <source>
        <strain evidence="1">ATCC 34329</strain>
    </source>
</reference>
<keyword evidence="2" id="KW-1185">Reference proteome</keyword>
<evidence type="ECO:0000313" key="1">
    <source>
        <dbReference type="EMBL" id="KAJ2895198.1"/>
    </source>
</evidence>
<name>A0AAD5WQ53_9PEZI</name>
<dbReference type="AlphaFoldDB" id="A0AAD5WQ53"/>
<proteinExistence type="predicted"/>
<comment type="caution">
    <text evidence="1">The sequence shown here is derived from an EMBL/GenBank/DDBJ whole genome shotgun (WGS) entry which is preliminary data.</text>
</comment>
<organism evidence="1 2">
    <name type="scientific">Zalerion maritima</name>
    <dbReference type="NCBI Taxonomy" id="339359"/>
    <lineage>
        <taxon>Eukaryota</taxon>
        <taxon>Fungi</taxon>
        <taxon>Dikarya</taxon>
        <taxon>Ascomycota</taxon>
        <taxon>Pezizomycotina</taxon>
        <taxon>Sordariomycetes</taxon>
        <taxon>Lulworthiomycetidae</taxon>
        <taxon>Lulworthiales</taxon>
        <taxon>Lulworthiaceae</taxon>
        <taxon>Zalerion</taxon>
    </lineage>
</organism>
<protein>
    <submittedName>
        <fullName evidence="1">Uncharacterized protein</fullName>
    </submittedName>
</protein>
<sequence length="221" mass="23555">MTTRAGFHLISPSPHTRGELFPEAIVANARLSAIDAPSSDSRSGPYRTNVDGTFLHGIGAQFHALNATTHRPTTLSHTSTQEIFQAATGHGYLGNNGAQTGPEDRPLHHSDMPSLGSTPGDAFHPPMIDDNLLICIGAQFDSVSSSANHYPYPATLVLGPANDSCSYDGPSTLPGSIQLGRFVASPGDRDRHDVDNDMILDMNVPLRGDVDDGVFQAPWGW</sequence>
<dbReference type="Proteomes" id="UP001201980">
    <property type="component" value="Unassembled WGS sequence"/>
</dbReference>
<gene>
    <name evidence="1" type="ORF">MKZ38_006777</name>
</gene>
<evidence type="ECO:0000313" key="2">
    <source>
        <dbReference type="Proteomes" id="UP001201980"/>
    </source>
</evidence>